<dbReference type="Proteomes" id="UP000054279">
    <property type="component" value="Unassembled WGS sequence"/>
</dbReference>
<evidence type="ECO:0000313" key="2">
    <source>
        <dbReference type="EMBL" id="KIJ34774.1"/>
    </source>
</evidence>
<evidence type="ECO:0000256" key="1">
    <source>
        <dbReference type="SAM" id="Coils"/>
    </source>
</evidence>
<feature type="coiled-coil region" evidence="1">
    <location>
        <begin position="47"/>
        <end position="74"/>
    </location>
</feature>
<name>A0A0C9UIS0_SPHS4</name>
<gene>
    <name evidence="2" type="ORF">M422DRAFT_263127</name>
</gene>
<sequence>MGFNTSNAFKIRKQMCSIAQKAQTELLHSCGTNEGDKENQAPAVTTVKTFRNRIQNLNKVIDKQECDMKRMDRHQKASRTCIAGLEKFTTSMEKDYCKALHASQEDHKQTITLLQECYSRNEELSQKLVQAEATLQKSTDGSGHRALLKEKKKIGLVKTCGVVSDDMQALIRELVTQGTTPEHVYPVIKLVAWAFGLNLQGSFSACTITRIMIEGLVADDLYVVQAVQKAKVVMAQPSEGLPKNQEA</sequence>
<dbReference type="EMBL" id="KN837196">
    <property type="protein sequence ID" value="KIJ34774.1"/>
    <property type="molecule type" value="Genomic_DNA"/>
</dbReference>
<keyword evidence="3" id="KW-1185">Reference proteome</keyword>
<protein>
    <submittedName>
        <fullName evidence="2">Uncharacterized protein</fullName>
    </submittedName>
</protein>
<dbReference type="AlphaFoldDB" id="A0A0C9UIS0"/>
<proteinExistence type="predicted"/>
<dbReference type="HOGENOM" id="CLU_1125131_0_0_1"/>
<evidence type="ECO:0000313" key="3">
    <source>
        <dbReference type="Proteomes" id="UP000054279"/>
    </source>
</evidence>
<feature type="coiled-coil region" evidence="1">
    <location>
        <begin position="114"/>
        <end position="141"/>
    </location>
</feature>
<reference evidence="2 3" key="1">
    <citation type="submission" date="2014-06" db="EMBL/GenBank/DDBJ databases">
        <title>Evolutionary Origins and Diversification of the Mycorrhizal Mutualists.</title>
        <authorList>
            <consortium name="DOE Joint Genome Institute"/>
            <consortium name="Mycorrhizal Genomics Consortium"/>
            <person name="Kohler A."/>
            <person name="Kuo A."/>
            <person name="Nagy L.G."/>
            <person name="Floudas D."/>
            <person name="Copeland A."/>
            <person name="Barry K.W."/>
            <person name="Cichocki N."/>
            <person name="Veneault-Fourrey C."/>
            <person name="LaButti K."/>
            <person name="Lindquist E.A."/>
            <person name="Lipzen A."/>
            <person name="Lundell T."/>
            <person name="Morin E."/>
            <person name="Murat C."/>
            <person name="Riley R."/>
            <person name="Ohm R."/>
            <person name="Sun H."/>
            <person name="Tunlid A."/>
            <person name="Henrissat B."/>
            <person name="Grigoriev I.V."/>
            <person name="Hibbett D.S."/>
            <person name="Martin F."/>
        </authorList>
    </citation>
    <scope>NUCLEOTIDE SEQUENCE [LARGE SCALE GENOMIC DNA]</scope>
    <source>
        <strain evidence="2 3">SS14</strain>
    </source>
</reference>
<keyword evidence="1" id="KW-0175">Coiled coil</keyword>
<organism evidence="2 3">
    <name type="scientific">Sphaerobolus stellatus (strain SS14)</name>
    <dbReference type="NCBI Taxonomy" id="990650"/>
    <lineage>
        <taxon>Eukaryota</taxon>
        <taxon>Fungi</taxon>
        <taxon>Dikarya</taxon>
        <taxon>Basidiomycota</taxon>
        <taxon>Agaricomycotina</taxon>
        <taxon>Agaricomycetes</taxon>
        <taxon>Phallomycetidae</taxon>
        <taxon>Geastrales</taxon>
        <taxon>Sphaerobolaceae</taxon>
        <taxon>Sphaerobolus</taxon>
    </lineage>
</organism>
<accession>A0A0C9UIS0</accession>